<dbReference type="EMBL" id="JAJSPL020000026">
    <property type="protein sequence ID" value="KAK7738334.1"/>
    <property type="molecule type" value="Genomic_DNA"/>
</dbReference>
<gene>
    <name evidence="3" type="ORF">SLS53_006144</name>
</gene>
<evidence type="ECO:0000313" key="4">
    <source>
        <dbReference type="Proteomes" id="UP001320245"/>
    </source>
</evidence>
<protein>
    <submittedName>
        <fullName evidence="3">Uncharacterized protein</fullName>
    </submittedName>
</protein>
<dbReference type="Proteomes" id="UP001320245">
    <property type="component" value="Unassembled WGS sequence"/>
</dbReference>
<feature type="compositionally biased region" description="Basic and acidic residues" evidence="1">
    <location>
        <begin position="322"/>
        <end position="334"/>
    </location>
</feature>
<evidence type="ECO:0000256" key="1">
    <source>
        <dbReference type="SAM" id="MobiDB-lite"/>
    </source>
</evidence>
<keyword evidence="2" id="KW-1133">Transmembrane helix</keyword>
<feature type="transmembrane region" description="Helical" evidence="2">
    <location>
        <begin position="61"/>
        <end position="83"/>
    </location>
</feature>
<organism evidence="3 4">
    <name type="scientific">Cytospora paraplurivora</name>
    <dbReference type="NCBI Taxonomy" id="2898453"/>
    <lineage>
        <taxon>Eukaryota</taxon>
        <taxon>Fungi</taxon>
        <taxon>Dikarya</taxon>
        <taxon>Ascomycota</taxon>
        <taxon>Pezizomycotina</taxon>
        <taxon>Sordariomycetes</taxon>
        <taxon>Sordariomycetidae</taxon>
        <taxon>Diaporthales</taxon>
        <taxon>Cytosporaceae</taxon>
        <taxon>Cytospora</taxon>
    </lineage>
</organism>
<comment type="caution">
    <text evidence="3">The sequence shown here is derived from an EMBL/GenBank/DDBJ whole genome shotgun (WGS) entry which is preliminary data.</text>
</comment>
<sequence>MDVFNLNSGYVRDNKNWVIGRIVRDHETRISKEHPCDRGIRITIYDGKPNKNTLTKFSYDWIHAFGLFWIVVQLGIAAIPAALDGDWSVFLVTGVGTCLAQGHGTLPQWTAEKLPNRQNAKFIFALTTGNGSKDIMIIKGHGCCLHLEEFAVTDTPRNARPWEKFSKYKPSQIHSPVEMLTRTCSVILSYATREWLGIPLGFWYTLLASVLQTLIWIALLITVASIKTNTWYLLVVGFIGMFQNGIIGAIGRPPESRNLPISMSIDGPVAKQGVIIRNRVMEALMDLTGELGSKEYVKPLCKEFFPGDLRPEEDQWWNGSKSAHEQQRIEERSSRGIPVEQAMVAT</sequence>
<keyword evidence="2" id="KW-0472">Membrane</keyword>
<evidence type="ECO:0000256" key="2">
    <source>
        <dbReference type="SAM" id="Phobius"/>
    </source>
</evidence>
<accession>A0AAN9U699</accession>
<proteinExistence type="predicted"/>
<dbReference type="AlphaFoldDB" id="A0AAN9U699"/>
<reference evidence="3 4" key="1">
    <citation type="journal article" date="2023" name="PLoS ONE">
        <title>Cytospora paraplurivora sp. nov. isolated from orchards with fruit tree decline syndrome in Ontario, Canada.</title>
        <authorList>
            <person name="Ilyukhin E."/>
            <person name="Nguyen H.D.T."/>
            <person name="Castle A.J."/>
            <person name="Ellouze W."/>
        </authorList>
    </citation>
    <scope>NUCLEOTIDE SEQUENCE [LARGE SCALE GENOMIC DNA]</scope>
    <source>
        <strain evidence="3 4">FDS-564</strain>
    </source>
</reference>
<feature type="region of interest" description="Disordered" evidence="1">
    <location>
        <begin position="315"/>
        <end position="346"/>
    </location>
</feature>
<keyword evidence="2" id="KW-0812">Transmembrane</keyword>
<evidence type="ECO:0000313" key="3">
    <source>
        <dbReference type="EMBL" id="KAK7738334.1"/>
    </source>
</evidence>
<feature type="transmembrane region" description="Helical" evidence="2">
    <location>
        <begin position="202"/>
        <end position="224"/>
    </location>
</feature>
<name>A0AAN9U699_9PEZI</name>
<keyword evidence="4" id="KW-1185">Reference proteome</keyword>
<feature type="transmembrane region" description="Helical" evidence="2">
    <location>
        <begin position="231"/>
        <end position="251"/>
    </location>
</feature>